<protein>
    <submittedName>
        <fullName evidence="1">Uncharacterized protein</fullName>
    </submittedName>
</protein>
<reference evidence="1 2" key="1">
    <citation type="journal article" date="2015" name="Genome Biol. Evol.">
        <title>Characterization of Three Mycobacterium spp. with Potential Use in Bioremediation by Genome Sequencing and Comparative Genomics.</title>
        <authorList>
            <person name="Das S."/>
            <person name="Pettersson B.M."/>
            <person name="Behra P.R."/>
            <person name="Ramesh M."/>
            <person name="Dasgupta S."/>
            <person name="Bhattacharya A."/>
            <person name="Kirsebom L.A."/>
        </authorList>
    </citation>
    <scope>NUCLEOTIDE SEQUENCE [LARGE SCALE GENOMIC DNA]</scope>
    <source>
        <strain evidence="1 2">DSM 43826</strain>
    </source>
</reference>
<comment type="caution">
    <text evidence="1">The sequence shown here is derived from an EMBL/GenBank/DDBJ whole genome shotgun (WGS) entry which is preliminary data.</text>
</comment>
<evidence type="ECO:0000313" key="2">
    <source>
        <dbReference type="Proteomes" id="UP000036513"/>
    </source>
</evidence>
<gene>
    <name evidence="1" type="ORF">MCHLDSM_00322</name>
</gene>
<evidence type="ECO:0000313" key="1">
    <source>
        <dbReference type="EMBL" id="KMO83670.1"/>
    </source>
</evidence>
<dbReference type="AlphaFoldDB" id="A0A0J6WK20"/>
<dbReference type="RefSeq" id="WP_234713817.1">
    <property type="nucleotide sequence ID" value="NZ_JYNL01000003.1"/>
</dbReference>
<proteinExistence type="predicted"/>
<dbReference type="Proteomes" id="UP000036513">
    <property type="component" value="Unassembled WGS sequence"/>
</dbReference>
<dbReference type="PATRIC" id="fig|37916.4.peg.357"/>
<name>A0A0J6WK20_9MYCO</name>
<sequence>MTEPPEPDSHYGVPAPDRRINSVFRKPATVMPTGTAGPGRPWLGQRAIVTATLPVTVRRVAEHRAAEHHLNLSPFLADLICYHYGRADLMRNLQQSQLFESGTAVSDLTSDVIGKHVTIRLPLPVAHTVECDVGDRDVERSTLVADIVCLRLGFPGLVRSLDKEVLPLAI</sequence>
<dbReference type="EMBL" id="JYNL01000003">
    <property type="protein sequence ID" value="KMO83670.1"/>
    <property type="molecule type" value="Genomic_DNA"/>
</dbReference>
<accession>A0A0J6WK20</accession>
<keyword evidence="2" id="KW-1185">Reference proteome</keyword>
<dbReference type="STRING" id="37916.MCHLDSM_00322"/>
<organism evidence="1 2">
    <name type="scientific">Mycolicibacterium chlorophenolicum</name>
    <dbReference type="NCBI Taxonomy" id="37916"/>
    <lineage>
        <taxon>Bacteria</taxon>
        <taxon>Bacillati</taxon>
        <taxon>Actinomycetota</taxon>
        <taxon>Actinomycetes</taxon>
        <taxon>Mycobacteriales</taxon>
        <taxon>Mycobacteriaceae</taxon>
        <taxon>Mycolicibacterium</taxon>
    </lineage>
</organism>